<accession>A0ABQ8FBR0</accession>
<evidence type="ECO:0000313" key="4">
    <source>
        <dbReference type="Proteomes" id="UP001648503"/>
    </source>
</evidence>
<evidence type="ECO:0000256" key="2">
    <source>
        <dbReference type="SAM" id="SignalP"/>
    </source>
</evidence>
<organism evidence="3 4">
    <name type="scientific">Batrachochytrium salamandrivorans</name>
    <dbReference type="NCBI Taxonomy" id="1357716"/>
    <lineage>
        <taxon>Eukaryota</taxon>
        <taxon>Fungi</taxon>
        <taxon>Fungi incertae sedis</taxon>
        <taxon>Chytridiomycota</taxon>
        <taxon>Chytridiomycota incertae sedis</taxon>
        <taxon>Chytridiomycetes</taxon>
        <taxon>Rhizophydiales</taxon>
        <taxon>Rhizophydiales incertae sedis</taxon>
        <taxon>Batrachochytrium</taxon>
    </lineage>
</organism>
<dbReference type="EMBL" id="JAFCIX010000328">
    <property type="protein sequence ID" value="KAH6594831.1"/>
    <property type="molecule type" value="Genomic_DNA"/>
</dbReference>
<feature type="chain" id="PRO_5045120569" evidence="2">
    <location>
        <begin position="19"/>
        <end position="219"/>
    </location>
</feature>
<keyword evidence="4" id="KW-1185">Reference proteome</keyword>
<sequence>MKLNVLVVAAIVITSVNAGLLDEVMGCVGLGCGSGSGSSEDEPGKPQDPKPEANPICDDINAKLPLLWDKVYALNREFWKEMPSFNRMMMMKKDAKGMNEKSEKNEKGKKSKKAKKDEKGKEVEEVEKAEEVEEFEEVDLRAEMIREWLKWNPVFIPDLRNFKAKYDGLRKDYDEVLERLNKNGCSTRYFDLASLEEIAKRGDLPDWYDEKGRNILGDQ</sequence>
<proteinExistence type="predicted"/>
<feature type="signal peptide" evidence="2">
    <location>
        <begin position="1"/>
        <end position="18"/>
    </location>
</feature>
<reference evidence="3 4" key="1">
    <citation type="submission" date="2021-02" db="EMBL/GenBank/DDBJ databases">
        <title>Variation within the Batrachochytrium salamandrivorans European outbreak.</title>
        <authorList>
            <person name="Kelly M."/>
            <person name="Pasmans F."/>
            <person name="Shea T.P."/>
            <person name="Munoz J.F."/>
            <person name="Carranza S."/>
            <person name="Cuomo C.A."/>
            <person name="Martel A."/>
        </authorList>
    </citation>
    <scope>NUCLEOTIDE SEQUENCE [LARGE SCALE GENOMIC DNA]</scope>
    <source>
        <strain evidence="3 4">AMFP18/2</strain>
    </source>
</reference>
<gene>
    <name evidence="3" type="ORF">BASA50_006305</name>
</gene>
<comment type="caution">
    <text evidence="3">The sequence shown here is derived from an EMBL/GenBank/DDBJ whole genome shotgun (WGS) entry which is preliminary data.</text>
</comment>
<protein>
    <submittedName>
        <fullName evidence="3">Uncharacterized protein</fullName>
    </submittedName>
</protein>
<feature type="compositionally biased region" description="Basic and acidic residues" evidence="1">
    <location>
        <begin position="94"/>
        <end position="108"/>
    </location>
</feature>
<evidence type="ECO:0000256" key="1">
    <source>
        <dbReference type="SAM" id="MobiDB-lite"/>
    </source>
</evidence>
<feature type="region of interest" description="Disordered" evidence="1">
    <location>
        <begin position="34"/>
        <end position="56"/>
    </location>
</feature>
<evidence type="ECO:0000313" key="3">
    <source>
        <dbReference type="EMBL" id="KAH6594831.1"/>
    </source>
</evidence>
<keyword evidence="2" id="KW-0732">Signal</keyword>
<dbReference type="Proteomes" id="UP001648503">
    <property type="component" value="Unassembled WGS sequence"/>
</dbReference>
<name>A0ABQ8FBR0_9FUNG</name>
<feature type="region of interest" description="Disordered" evidence="1">
    <location>
        <begin position="94"/>
        <end position="122"/>
    </location>
</feature>
<feature type="compositionally biased region" description="Basic and acidic residues" evidence="1">
    <location>
        <begin position="42"/>
        <end position="51"/>
    </location>
</feature>